<organism evidence="2 3">
    <name type="scientific">Rhodohalobacter barkolensis</name>
    <dbReference type="NCBI Taxonomy" id="2053187"/>
    <lineage>
        <taxon>Bacteria</taxon>
        <taxon>Pseudomonadati</taxon>
        <taxon>Balneolota</taxon>
        <taxon>Balneolia</taxon>
        <taxon>Balneolales</taxon>
        <taxon>Balneolaceae</taxon>
        <taxon>Rhodohalobacter</taxon>
    </lineage>
</organism>
<dbReference type="PANTHER" id="PTHR11203">
    <property type="entry name" value="CLEAVAGE AND POLYADENYLATION SPECIFICITY FACTOR FAMILY MEMBER"/>
    <property type="match status" value="1"/>
</dbReference>
<proteinExistence type="predicted"/>
<dbReference type="SUPFAM" id="SSF56281">
    <property type="entry name" value="Metallo-hydrolase/oxidoreductase"/>
    <property type="match status" value="1"/>
</dbReference>
<comment type="caution">
    <text evidence="2">The sequence shown here is derived from an EMBL/GenBank/DDBJ whole genome shotgun (WGS) entry which is preliminary data.</text>
</comment>
<dbReference type="InterPro" id="IPR001279">
    <property type="entry name" value="Metallo-B-lactamas"/>
</dbReference>
<reference evidence="2 3" key="1">
    <citation type="submission" date="2017-11" db="EMBL/GenBank/DDBJ databases">
        <title>Rhodohalobacter 15182 sp. nov., isolated from a salt lake.</title>
        <authorList>
            <person name="Han S."/>
        </authorList>
    </citation>
    <scope>NUCLEOTIDE SEQUENCE [LARGE SCALE GENOMIC DNA]</scope>
    <source>
        <strain evidence="2 3">15182</strain>
    </source>
</reference>
<dbReference type="EMBL" id="PISP01000003">
    <property type="protein sequence ID" value="PKD43154.1"/>
    <property type="molecule type" value="Genomic_DNA"/>
</dbReference>
<sequence>MIIKKAGYHGLYFPDLGITLDGYHPEADFSFVSHAHADHMPRNKNTKAYATPATLELMDRRGFKGEKFKIQFHESIATEQFRATLYPAGHILGSAMIYIETDEESILYTGDFKTPPSPASEGFEAPDQADLLITEATFGLPIYRWKPMEELIQEIQDFAISSLDEGYTPIFLGYNLGKAQEIMHILAPLGFPMMIHGAGYKLCDVYEKYGVDLGNYSAYDRENCEGNILITPSSALSKGFASNLSKTKVAYCSGWASNESRRTQLTADKLIPLSDHLDFFELISFCKQLSPKHVYVTHTPNPDVVQHYLTNEGISSSFLNVEYDSED</sequence>
<dbReference type="PANTHER" id="PTHR11203:SF37">
    <property type="entry name" value="INTEGRATOR COMPLEX SUBUNIT 11"/>
    <property type="match status" value="1"/>
</dbReference>
<keyword evidence="3" id="KW-1185">Reference proteome</keyword>
<dbReference type="GO" id="GO:0004521">
    <property type="term" value="F:RNA endonuclease activity"/>
    <property type="evidence" value="ECO:0007669"/>
    <property type="project" value="TreeGrafter"/>
</dbReference>
<evidence type="ECO:0000259" key="1">
    <source>
        <dbReference type="SMART" id="SM00849"/>
    </source>
</evidence>
<dbReference type="SMART" id="SM00849">
    <property type="entry name" value="Lactamase_B"/>
    <property type="match status" value="1"/>
</dbReference>
<feature type="domain" description="Metallo-beta-lactamase" evidence="1">
    <location>
        <begin position="7"/>
        <end position="163"/>
    </location>
</feature>
<dbReference type="AlphaFoldDB" id="A0A2N0VG42"/>
<accession>A0A2N0VG42</accession>
<dbReference type="InterPro" id="IPR050698">
    <property type="entry name" value="MBL"/>
</dbReference>
<dbReference type="RefSeq" id="WP_101073628.1">
    <property type="nucleotide sequence ID" value="NZ_PISP01000003.1"/>
</dbReference>
<dbReference type="OrthoDB" id="9803916at2"/>
<dbReference type="Proteomes" id="UP000233398">
    <property type="component" value="Unassembled WGS sequence"/>
</dbReference>
<name>A0A2N0VG42_9BACT</name>
<dbReference type="Gene3D" id="3.60.15.10">
    <property type="entry name" value="Ribonuclease Z/Hydroxyacylglutathione hydrolase-like"/>
    <property type="match status" value="1"/>
</dbReference>
<evidence type="ECO:0000313" key="3">
    <source>
        <dbReference type="Proteomes" id="UP000233398"/>
    </source>
</evidence>
<gene>
    <name evidence="2" type="ORF">CWD77_11045</name>
</gene>
<dbReference type="InterPro" id="IPR036866">
    <property type="entry name" value="RibonucZ/Hydroxyglut_hydro"/>
</dbReference>
<evidence type="ECO:0000313" key="2">
    <source>
        <dbReference type="EMBL" id="PKD43154.1"/>
    </source>
</evidence>
<protein>
    <recommendedName>
        <fullName evidence="1">Metallo-beta-lactamase domain-containing protein</fullName>
    </recommendedName>
</protein>